<proteinExistence type="predicted"/>
<accession>A0A3M7PGI1</accession>
<dbReference type="EMBL" id="REGN01010972">
    <property type="protein sequence ID" value="RMZ98123.1"/>
    <property type="molecule type" value="Genomic_DNA"/>
</dbReference>
<protein>
    <submittedName>
        <fullName evidence="1">Uncharacterized protein</fullName>
    </submittedName>
</protein>
<organism evidence="1 2">
    <name type="scientific">Brachionus plicatilis</name>
    <name type="common">Marine rotifer</name>
    <name type="synonym">Brachionus muelleri</name>
    <dbReference type="NCBI Taxonomy" id="10195"/>
    <lineage>
        <taxon>Eukaryota</taxon>
        <taxon>Metazoa</taxon>
        <taxon>Spiralia</taxon>
        <taxon>Gnathifera</taxon>
        <taxon>Rotifera</taxon>
        <taxon>Eurotatoria</taxon>
        <taxon>Monogononta</taxon>
        <taxon>Pseudotrocha</taxon>
        <taxon>Ploima</taxon>
        <taxon>Brachionidae</taxon>
        <taxon>Brachionus</taxon>
    </lineage>
</organism>
<name>A0A3M7PGI1_BRAPC</name>
<comment type="caution">
    <text evidence="1">The sequence shown here is derived from an EMBL/GenBank/DDBJ whole genome shotgun (WGS) entry which is preliminary data.</text>
</comment>
<evidence type="ECO:0000313" key="1">
    <source>
        <dbReference type="EMBL" id="RMZ98123.1"/>
    </source>
</evidence>
<evidence type="ECO:0000313" key="2">
    <source>
        <dbReference type="Proteomes" id="UP000276133"/>
    </source>
</evidence>
<gene>
    <name evidence="1" type="ORF">BpHYR1_023109</name>
</gene>
<reference evidence="1 2" key="1">
    <citation type="journal article" date="2018" name="Sci. Rep.">
        <title>Genomic signatures of local adaptation to the degree of environmental predictability in rotifers.</title>
        <authorList>
            <person name="Franch-Gras L."/>
            <person name="Hahn C."/>
            <person name="Garcia-Roger E.M."/>
            <person name="Carmona M.J."/>
            <person name="Serra M."/>
            <person name="Gomez A."/>
        </authorList>
    </citation>
    <scope>NUCLEOTIDE SEQUENCE [LARGE SCALE GENOMIC DNA]</scope>
    <source>
        <strain evidence="1">HYR1</strain>
    </source>
</reference>
<dbReference type="Proteomes" id="UP000276133">
    <property type="component" value="Unassembled WGS sequence"/>
</dbReference>
<keyword evidence="2" id="KW-1185">Reference proteome</keyword>
<dbReference type="AlphaFoldDB" id="A0A3M7PGI1"/>
<sequence>MFEKIAKRKKFENKIDIFWVSIHLTQLNLKIGKNSNILKLSQTFGINYAILILNRKIFKEKFVKNSLNLISPFK</sequence>